<dbReference type="PANTHER" id="PTHR37316:SF3">
    <property type="entry name" value="TEICHOIC ACID GLYCEROL-PHOSPHATE TRANSFERASE"/>
    <property type="match status" value="1"/>
</dbReference>
<evidence type="ECO:0000313" key="7">
    <source>
        <dbReference type="EMBL" id="MBN7826345.1"/>
    </source>
</evidence>
<dbReference type="GO" id="GO:0005886">
    <property type="term" value="C:plasma membrane"/>
    <property type="evidence" value="ECO:0007669"/>
    <property type="project" value="UniProtKB-SubCell"/>
</dbReference>
<sequence length="486" mass="54753">MSQDLETVQNKALYVAPANPAGRALQGSLSDAGARVLGLVDNLKLGAGIINHAKQARPYDAIVVAKGPFQNAICQGLLARGFAANSIYCQQENHQQIKRFNVTIGMRVQRFRDQLVSFGIRVGCALLPKGKVIYYAEDFIDTNVLLAWSEHAQTRPDEALLVGMSLKRQPIGTLPAKTLINSSWRAWWQLLRAKVLVLDHEYTGFAFSELRKHKKVVQLWHGLPYKALSGNHHFVEICDQAFISSSEWFNQHIFPAIFRAGAYLNLGYPRCDALLQQPAQRVWLNSAEPEKLTQLLNEVGPIWIYMPTYRDDGDNSYQLDLKELNAFCRQAGRALVLKFHPFISRKFSDAMGLSANSAELQPLPQLPHLFLFPSAMNIYPWLADAEALITDYSSVAFDFLVTDKPIVYYQYDKTRYQAIRGNALVEDTDFIAGPLVQNQQQLHQALQQVAEGKDEYAQKRKQLVDKFAICRQPAAPAITDYVRSLA</sequence>
<dbReference type="Gene3D" id="3.40.50.11820">
    <property type="match status" value="1"/>
</dbReference>
<dbReference type="PANTHER" id="PTHR37316">
    <property type="entry name" value="TEICHOIC ACID GLYCEROL-PHOSPHATE PRIMASE"/>
    <property type="match status" value="1"/>
</dbReference>
<comment type="similarity">
    <text evidence="2">Belongs to the CDP-glycerol glycerophosphotransferase family.</text>
</comment>
<proteinExistence type="inferred from homology"/>
<keyword evidence="6" id="KW-0472">Membrane</keyword>
<dbReference type="GO" id="GO:0047355">
    <property type="term" value="F:CDP-glycerol glycerophosphotransferase activity"/>
    <property type="evidence" value="ECO:0007669"/>
    <property type="project" value="InterPro"/>
</dbReference>
<dbReference type="RefSeq" id="WP_206574461.1">
    <property type="nucleotide sequence ID" value="NZ_JAFKCV010000008.1"/>
</dbReference>
<dbReference type="InterPro" id="IPR007554">
    <property type="entry name" value="Glycerophosphate_synth"/>
</dbReference>
<comment type="caution">
    <text evidence="7">The sequence shown here is derived from an EMBL/GenBank/DDBJ whole genome shotgun (WGS) entry which is preliminary data.</text>
</comment>
<evidence type="ECO:0000256" key="4">
    <source>
        <dbReference type="ARBA" id="ARBA00022679"/>
    </source>
</evidence>
<keyword evidence="3" id="KW-1003">Cell membrane</keyword>
<dbReference type="InterPro" id="IPR043149">
    <property type="entry name" value="TagF_N"/>
</dbReference>
<accession>A0A939DQH2</accession>
<dbReference type="Gene3D" id="3.40.50.12580">
    <property type="match status" value="1"/>
</dbReference>
<organism evidence="7 8">
    <name type="scientific">Bowmanella dokdonensis</name>
    <dbReference type="NCBI Taxonomy" id="751969"/>
    <lineage>
        <taxon>Bacteria</taxon>
        <taxon>Pseudomonadati</taxon>
        <taxon>Pseudomonadota</taxon>
        <taxon>Gammaproteobacteria</taxon>
        <taxon>Alteromonadales</taxon>
        <taxon>Alteromonadaceae</taxon>
        <taxon>Bowmanella</taxon>
    </lineage>
</organism>
<comment type="subcellular location">
    <subcellularLocation>
        <location evidence="1">Cell membrane</location>
        <topology evidence="1">Peripheral membrane protein</topology>
    </subcellularLocation>
</comment>
<dbReference type="SUPFAM" id="SSF53756">
    <property type="entry name" value="UDP-Glycosyltransferase/glycogen phosphorylase"/>
    <property type="match status" value="1"/>
</dbReference>
<evidence type="ECO:0000313" key="8">
    <source>
        <dbReference type="Proteomes" id="UP000664654"/>
    </source>
</evidence>
<dbReference type="Proteomes" id="UP000664654">
    <property type="component" value="Unassembled WGS sequence"/>
</dbReference>
<dbReference type="InterPro" id="IPR043148">
    <property type="entry name" value="TagF_C"/>
</dbReference>
<dbReference type="GO" id="GO:0019350">
    <property type="term" value="P:teichoic acid biosynthetic process"/>
    <property type="evidence" value="ECO:0007669"/>
    <property type="project" value="UniProtKB-KW"/>
</dbReference>
<keyword evidence="5" id="KW-0777">Teichoic acid biosynthesis</keyword>
<evidence type="ECO:0000256" key="6">
    <source>
        <dbReference type="ARBA" id="ARBA00023136"/>
    </source>
</evidence>
<keyword evidence="8" id="KW-1185">Reference proteome</keyword>
<protein>
    <submittedName>
        <fullName evidence="7">CDP-glycerol glycerophosphotransferase family protein</fullName>
    </submittedName>
</protein>
<dbReference type="EMBL" id="JAFKCV010000008">
    <property type="protein sequence ID" value="MBN7826345.1"/>
    <property type="molecule type" value="Genomic_DNA"/>
</dbReference>
<dbReference type="Pfam" id="PF04464">
    <property type="entry name" value="Glyphos_transf"/>
    <property type="match status" value="1"/>
</dbReference>
<keyword evidence="4" id="KW-0808">Transferase</keyword>
<evidence type="ECO:0000256" key="1">
    <source>
        <dbReference type="ARBA" id="ARBA00004202"/>
    </source>
</evidence>
<evidence type="ECO:0000256" key="2">
    <source>
        <dbReference type="ARBA" id="ARBA00010488"/>
    </source>
</evidence>
<gene>
    <name evidence="7" type="ORF">J0A66_14010</name>
</gene>
<reference evidence="7" key="1">
    <citation type="submission" date="2021-03" db="EMBL/GenBank/DDBJ databases">
        <title>novel species isolated from a fishpond in China.</title>
        <authorList>
            <person name="Lu H."/>
            <person name="Cai Z."/>
        </authorList>
    </citation>
    <scope>NUCLEOTIDE SEQUENCE</scope>
    <source>
        <strain evidence="7">JCM 30855</strain>
    </source>
</reference>
<dbReference type="AlphaFoldDB" id="A0A939DQH2"/>
<evidence type="ECO:0000256" key="3">
    <source>
        <dbReference type="ARBA" id="ARBA00022475"/>
    </source>
</evidence>
<evidence type="ECO:0000256" key="5">
    <source>
        <dbReference type="ARBA" id="ARBA00022944"/>
    </source>
</evidence>
<dbReference type="InterPro" id="IPR051612">
    <property type="entry name" value="Teichoic_Acid_Biosynth"/>
</dbReference>
<name>A0A939DQH2_9ALTE</name>